<protein>
    <recommendedName>
        <fullName evidence="3">F-box domain-containing protein</fullName>
    </recommendedName>
</protein>
<evidence type="ECO:0000313" key="2">
    <source>
        <dbReference type="Proteomes" id="UP000019116"/>
    </source>
</evidence>
<evidence type="ECO:0008006" key="3">
    <source>
        <dbReference type="Google" id="ProtNLM"/>
    </source>
</evidence>
<evidence type="ECO:0000313" key="1">
    <source>
        <dbReference type="EnsemblPlants" id="TraesCS4D02G281200.1"/>
    </source>
</evidence>
<name>A0A3B6JPK2_WHEAT</name>
<dbReference type="Gramene" id="TraesCS4D02G281200.1">
    <property type="protein sequence ID" value="TraesCS4D02G281200.1"/>
    <property type="gene ID" value="TraesCS4D02G281200"/>
</dbReference>
<dbReference type="Gramene" id="TraesSYM4D03G02566390.1">
    <property type="protein sequence ID" value="TraesSYM4D03G02566390.1"/>
    <property type="gene ID" value="TraesSYM4D03G02566390"/>
</dbReference>
<dbReference type="Gramene" id="TraesPARA_EIv1.0_1479220.1">
    <property type="protein sequence ID" value="TraesPARA_EIv1.0_1479220.1.CDS"/>
    <property type="gene ID" value="TraesPARA_EIv1.0_1479220"/>
</dbReference>
<dbReference type="RefSeq" id="XP_044378161.1">
    <property type="nucleotide sequence ID" value="XM_044522226.1"/>
</dbReference>
<dbReference type="Gramene" id="TraesLDM4D03G02540530.1">
    <property type="protein sequence ID" value="TraesLDM4D03G02540530.1"/>
    <property type="gene ID" value="TraesLDM4D03G02540530"/>
</dbReference>
<dbReference type="EnsemblPlants" id="TraesCS4D02G281200.1">
    <property type="protein sequence ID" value="TraesCS4D02G281200.1"/>
    <property type="gene ID" value="TraesCS4D02G281200"/>
</dbReference>
<dbReference type="Gramene" id="TraesWEE_scaffold_062226_01G000100.1">
    <property type="protein sequence ID" value="TraesWEE_scaffold_062226_01G000100.1"/>
    <property type="gene ID" value="TraesWEE_scaffold_062226_01G000100"/>
</dbReference>
<dbReference type="GeneID" id="123100280"/>
<dbReference type="Gramene" id="TraesARI4D03G02577930.1">
    <property type="protein sequence ID" value="TraesARI4D03G02577930.1"/>
    <property type="gene ID" value="TraesARI4D03G02577930"/>
</dbReference>
<dbReference type="Gramene" id="TraesLAC4D03G02491670.1">
    <property type="protein sequence ID" value="TraesLAC4D03G02491670.1"/>
    <property type="gene ID" value="TraesLAC4D03G02491670"/>
</dbReference>
<dbReference type="SUPFAM" id="SSF81383">
    <property type="entry name" value="F-box domain"/>
    <property type="match status" value="1"/>
</dbReference>
<keyword evidence="2" id="KW-1185">Reference proteome</keyword>
<dbReference type="Gramene" id="TraesNOR4D03G02555360.1">
    <property type="protein sequence ID" value="TraesNOR4D03G02555360.1"/>
    <property type="gene ID" value="TraesNOR4D03G02555360"/>
</dbReference>
<dbReference type="Gramene" id="TraesMAC4D03G02536130.1">
    <property type="protein sequence ID" value="TraesMAC4D03G02536130.1"/>
    <property type="gene ID" value="TraesMAC4D03G02536130"/>
</dbReference>
<reference evidence="1" key="1">
    <citation type="submission" date="2018-08" db="EMBL/GenBank/DDBJ databases">
        <authorList>
            <person name="Rossello M."/>
        </authorList>
    </citation>
    <scope>NUCLEOTIDE SEQUENCE [LARGE SCALE GENOMIC DNA]</scope>
    <source>
        <strain evidence="1">cv. Chinese Spring</strain>
    </source>
</reference>
<dbReference type="PANTHER" id="PTHR32133">
    <property type="entry name" value="OS07G0120400 PROTEIN"/>
    <property type="match status" value="1"/>
</dbReference>
<dbReference type="PANTHER" id="PTHR32133:SF343">
    <property type="entry name" value="F-BOX DOMAIN-CONTAINING PROTEIN"/>
    <property type="match status" value="1"/>
</dbReference>
<gene>
    <name evidence="1" type="primary">LOC123100280</name>
</gene>
<dbReference type="Gramene" id="TraesJAG4D03G02535130.1">
    <property type="protein sequence ID" value="TraesJAG4D03G02535130.1"/>
    <property type="gene ID" value="TraesJAG4D03G02535130"/>
</dbReference>
<dbReference type="Gramene" id="TraesCLE_scaffold_119881_01G000100.1">
    <property type="protein sequence ID" value="TraesCLE_scaffold_119881_01G000100.1"/>
    <property type="gene ID" value="TraesCLE_scaffold_119881_01G000100"/>
</dbReference>
<proteinExistence type="predicted"/>
<dbReference type="Proteomes" id="UP000019116">
    <property type="component" value="Chromosome 4D"/>
</dbReference>
<accession>A0A3B6JPK2</accession>
<dbReference type="AlphaFoldDB" id="A0A3B6JPK2"/>
<dbReference type="OrthoDB" id="686044at2759"/>
<dbReference type="InterPro" id="IPR036047">
    <property type="entry name" value="F-box-like_dom_sf"/>
</dbReference>
<dbReference type="Gramene" id="TraesCAD_scaffold_019852_01G000200.1">
    <property type="protein sequence ID" value="TraesCAD_scaffold_019852_01G000200.1"/>
    <property type="gene ID" value="TraesCAD_scaffold_019852_01G000200"/>
</dbReference>
<dbReference type="Gramene" id="TraesCS4D03G0666800.1">
    <property type="protein sequence ID" value="TraesCS4D03G0666800.1.CDS"/>
    <property type="gene ID" value="TraesCS4D03G0666800"/>
</dbReference>
<dbReference type="OMA" id="PRYEEND"/>
<organism evidence="1">
    <name type="scientific">Triticum aestivum</name>
    <name type="common">Wheat</name>
    <dbReference type="NCBI Taxonomy" id="4565"/>
    <lineage>
        <taxon>Eukaryota</taxon>
        <taxon>Viridiplantae</taxon>
        <taxon>Streptophyta</taxon>
        <taxon>Embryophyta</taxon>
        <taxon>Tracheophyta</taxon>
        <taxon>Spermatophyta</taxon>
        <taxon>Magnoliopsida</taxon>
        <taxon>Liliopsida</taxon>
        <taxon>Poales</taxon>
        <taxon>Poaceae</taxon>
        <taxon>BOP clade</taxon>
        <taxon>Pooideae</taxon>
        <taxon>Triticodae</taxon>
        <taxon>Triticeae</taxon>
        <taxon>Triticinae</taxon>
        <taxon>Triticum</taxon>
    </lineage>
</organism>
<dbReference type="Gramene" id="TraesROB_scaffold_092350_01G000100.1">
    <property type="protein sequence ID" value="TraesROB_scaffold_092350_01G000100.1"/>
    <property type="gene ID" value="TraesROB_scaffold_092350_01G000100"/>
</dbReference>
<dbReference type="Gramene" id="TraesRN4D0100689500.1">
    <property type="protein sequence ID" value="TraesRN4D0100689500.1"/>
    <property type="gene ID" value="TraesRN4D0100689500"/>
</dbReference>
<reference evidence="1" key="2">
    <citation type="submission" date="2018-10" db="UniProtKB">
        <authorList>
            <consortium name="EnsemblPlants"/>
        </authorList>
    </citation>
    <scope>IDENTIFICATION</scope>
</reference>
<sequence>MNSPPPQPSLLSLIDDAIREILFRIPPGDPASLVRASAVCTTLFGIISDPAFLRSYRAFHGTPPILGYLHNKSQESHDVAQFVPTGAFCPLVCERRDWDAVDSRHGRVLFYTPEEKDTDFVVWDPITDNQRVISAGSELLEILCAGEEVTWMTAVLCAKDGCDHLGCHDGPFLVAFVGSNMVEKTMFAFVYSSETTEWSEMVSVENPNVVVTYPFGSVMHPYAIEESGHTAVVGKKVYFAVKWGYWSMRMVMYNVGEQELSLINLQDQARGILMGEEDGALVFAAMEETKLSVWSMEAGPNGVVARGQRRAIELEKILPPPALSWMVGNPFLDGRCTPVGFAKGAGVIFLNTEDGLFTVEVCSGRTKKINGKTFEPVIPYMSFYTREHAATAIKIIQVNRPPV</sequence>
<dbReference type="Gramene" id="TraesSTA4D03G02533400.1">
    <property type="protein sequence ID" value="TraesSTA4D03G02533400.1"/>
    <property type="gene ID" value="TraesSTA4D03G02533400"/>
</dbReference>